<keyword evidence="2 6" id="KW-0479">Metal-binding</keyword>
<dbReference type="SUPFAM" id="SSF48484">
    <property type="entry name" value="Lipoxigenase"/>
    <property type="match status" value="1"/>
</dbReference>
<dbReference type="OrthoDB" id="407298at2759"/>
<dbReference type="PROSITE" id="PS51393">
    <property type="entry name" value="LIPOXYGENASE_3"/>
    <property type="match status" value="1"/>
</dbReference>
<evidence type="ECO:0000256" key="4">
    <source>
        <dbReference type="ARBA" id="ARBA00023002"/>
    </source>
</evidence>
<dbReference type="Proteomes" id="UP001151529">
    <property type="component" value="Chromosome 10"/>
</dbReference>
<comment type="pathway">
    <text evidence="7">Lipid metabolism; oxylipin biosynthesis.</text>
</comment>
<dbReference type="PRINTS" id="PR00468">
    <property type="entry name" value="PLTLPOXGNASE"/>
</dbReference>
<evidence type="ECO:0000313" key="10">
    <source>
        <dbReference type="Proteomes" id="UP001151529"/>
    </source>
</evidence>
<evidence type="ECO:0000256" key="1">
    <source>
        <dbReference type="ARBA" id="ARBA00001962"/>
    </source>
</evidence>
<dbReference type="PRINTS" id="PR00087">
    <property type="entry name" value="LIPOXYGENASE"/>
</dbReference>
<comment type="similarity">
    <text evidence="6">Belongs to the lipoxygenase family.</text>
</comment>
<keyword evidence="4 6" id="KW-0560">Oxidoreductase</keyword>
<evidence type="ECO:0000313" key="9">
    <source>
        <dbReference type="EMBL" id="KAJ6721558.1"/>
    </source>
</evidence>
<dbReference type="InterPro" id="IPR013819">
    <property type="entry name" value="LipOase_C"/>
</dbReference>
<accession>A0A9Q0Z567</accession>
<organism evidence="9 10">
    <name type="scientific">Salix viminalis</name>
    <name type="common">Common osier</name>
    <name type="synonym">Basket willow</name>
    <dbReference type="NCBI Taxonomy" id="40686"/>
    <lineage>
        <taxon>Eukaryota</taxon>
        <taxon>Viridiplantae</taxon>
        <taxon>Streptophyta</taxon>
        <taxon>Embryophyta</taxon>
        <taxon>Tracheophyta</taxon>
        <taxon>Spermatophyta</taxon>
        <taxon>Magnoliopsida</taxon>
        <taxon>eudicotyledons</taxon>
        <taxon>Gunneridae</taxon>
        <taxon>Pentapetalae</taxon>
        <taxon>rosids</taxon>
        <taxon>fabids</taxon>
        <taxon>Malpighiales</taxon>
        <taxon>Salicaceae</taxon>
        <taxon>Saliceae</taxon>
        <taxon>Salix</taxon>
    </lineage>
</organism>
<dbReference type="PROSITE" id="PS00711">
    <property type="entry name" value="LIPOXYGENASE_1"/>
    <property type="match status" value="1"/>
</dbReference>
<dbReference type="GO" id="GO:0016702">
    <property type="term" value="F:oxidoreductase activity, acting on single donors with incorporation of molecular oxygen, incorporation of two atoms of oxygen"/>
    <property type="evidence" value="ECO:0007669"/>
    <property type="project" value="InterPro"/>
</dbReference>
<dbReference type="AlphaFoldDB" id="A0A9Q0Z567"/>
<evidence type="ECO:0000256" key="5">
    <source>
        <dbReference type="ARBA" id="ARBA00023004"/>
    </source>
</evidence>
<dbReference type="Gene3D" id="3.10.450.60">
    <property type="match status" value="1"/>
</dbReference>
<evidence type="ECO:0000256" key="6">
    <source>
        <dbReference type="RuleBase" id="RU003974"/>
    </source>
</evidence>
<dbReference type="Gene3D" id="4.10.372.10">
    <property type="entry name" value="Lipoxygenase-1, Domain 3"/>
    <property type="match status" value="1"/>
</dbReference>
<dbReference type="InterPro" id="IPR036226">
    <property type="entry name" value="LipOase_C_sf"/>
</dbReference>
<dbReference type="Gene3D" id="1.20.245.10">
    <property type="entry name" value="Lipoxygenase-1, Domain 5"/>
    <property type="match status" value="1"/>
</dbReference>
<gene>
    <name evidence="9" type="ORF">OIU85_024634</name>
</gene>
<dbReference type="GO" id="GO:0046872">
    <property type="term" value="F:metal ion binding"/>
    <property type="evidence" value="ECO:0007669"/>
    <property type="project" value="UniProtKB-UniRule"/>
</dbReference>
<dbReference type="Pfam" id="PF00305">
    <property type="entry name" value="Lipoxygenase"/>
    <property type="match status" value="2"/>
</dbReference>
<dbReference type="GO" id="GO:0034440">
    <property type="term" value="P:lipid oxidation"/>
    <property type="evidence" value="ECO:0007669"/>
    <property type="project" value="InterPro"/>
</dbReference>
<comment type="cofactor">
    <cofactor evidence="1 6">
        <name>Fe cation</name>
        <dbReference type="ChEBI" id="CHEBI:24875"/>
    </cofactor>
</comment>
<dbReference type="EC" id="1.13.11.-" evidence="7"/>
<protein>
    <recommendedName>
        <fullName evidence="7">Lipoxygenase</fullName>
        <ecNumber evidence="7">1.13.11.-</ecNumber>
    </recommendedName>
</protein>
<keyword evidence="7" id="KW-0276">Fatty acid metabolism</keyword>
<keyword evidence="10" id="KW-1185">Reference proteome</keyword>
<keyword evidence="7" id="KW-0925">Oxylipin biosynthesis</keyword>
<dbReference type="InterPro" id="IPR020834">
    <property type="entry name" value="LipOase_CS"/>
</dbReference>
<keyword evidence="7" id="KW-0443">Lipid metabolism</keyword>
<comment type="caution">
    <text evidence="9">The sequence shown here is derived from an EMBL/GenBank/DDBJ whole genome shotgun (WGS) entry which is preliminary data.</text>
</comment>
<keyword evidence="7" id="KW-0444">Lipid biosynthesis</keyword>
<evidence type="ECO:0000256" key="2">
    <source>
        <dbReference type="ARBA" id="ARBA00022723"/>
    </source>
</evidence>
<evidence type="ECO:0000256" key="7">
    <source>
        <dbReference type="RuleBase" id="RU003975"/>
    </source>
</evidence>
<keyword evidence="7" id="KW-0275">Fatty acid biosynthesis</keyword>
<dbReference type="InterPro" id="IPR020833">
    <property type="entry name" value="LipOase_Fe_BS"/>
</dbReference>
<dbReference type="InterPro" id="IPR000907">
    <property type="entry name" value="LipOase"/>
</dbReference>
<feature type="domain" description="Lipoxygenase" evidence="8">
    <location>
        <begin position="1"/>
        <end position="175"/>
    </location>
</feature>
<dbReference type="InterPro" id="IPR001246">
    <property type="entry name" value="LipOase_plant"/>
</dbReference>
<evidence type="ECO:0000256" key="3">
    <source>
        <dbReference type="ARBA" id="ARBA00022964"/>
    </source>
</evidence>
<dbReference type="PROSITE" id="PS00081">
    <property type="entry name" value="LIPOXYGENASE_2"/>
    <property type="match status" value="1"/>
</dbReference>
<dbReference type="EMBL" id="JAPFFL010000006">
    <property type="protein sequence ID" value="KAJ6721558.1"/>
    <property type="molecule type" value="Genomic_DNA"/>
</dbReference>
<keyword evidence="5 6" id="KW-0408">Iron</keyword>
<dbReference type="GO" id="GO:0031408">
    <property type="term" value="P:oxylipin biosynthetic process"/>
    <property type="evidence" value="ECO:0007669"/>
    <property type="project" value="UniProtKB-UniRule"/>
</dbReference>
<dbReference type="InterPro" id="IPR027433">
    <property type="entry name" value="Lipoxygenase_dom_3"/>
</dbReference>
<reference evidence="9" key="1">
    <citation type="submission" date="2022-11" db="EMBL/GenBank/DDBJ databases">
        <authorList>
            <person name="Hyden B.L."/>
            <person name="Feng K."/>
            <person name="Yates T."/>
            <person name="Jawdy S."/>
            <person name="Smart L.B."/>
            <person name="Muchero W."/>
        </authorList>
    </citation>
    <scope>NUCLEOTIDE SEQUENCE</scope>
    <source>
        <tissue evidence="9">Shoot tip</tissue>
    </source>
</reference>
<dbReference type="PANTHER" id="PTHR11771">
    <property type="entry name" value="LIPOXYGENASE"/>
    <property type="match status" value="1"/>
</dbReference>
<name>A0A9Q0Z567_SALVM</name>
<reference evidence="9" key="2">
    <citation type="journal article" date="2023" name="Int. J. Mol. Sci.">
        <title>De Novo Assembly and Annotation of 11 Diverse Shrub Willow (Salix) Genomes Reveals Novel Gene Organization in Sex-Linked Regions.</title>
        <authorList>
            <person name="Hyden B."/>
            <person name="Feng K."/>
            <person name="Yates T.B."/>
            <person name="Jawdy S."/>
            <person name="Cereghino C."/>
            <person name="Smart L.B."/>
            <person name="Muchero W."/>
        </authorList>
    </citation>
    <scope>NUCLEOTIDE SEQUENCE [LARGE SCALE GENOMIC DNA]</scope>
    <source>
        <tissue evidence="9">Shoot tip</tissue>
    </source>
</reference>
<keyword evidence="3 6" id="KW-0223">Dioxygenase</keyword>
<sequence>MLKELVRNDGERFLKFPKLDAIIADKSAWRTDEEFGREMLAGVNPVFISRLQEFPPASKLDPKGYGNQNSSIRTEGTVFNPAEHGVEGSVWQLAKAYTAVNDSGYHQLISHWLNTHAVIEPFVIATNRQLSVLHPINRVLHPHFRDAMSINALARQIFTNADGNVFFCLQELGFH</sequence>
<proteinExistence type="inferred from homology"/>
<dbReference type="GO" id="GO:0006633">
    <property type="term" value="P:fatty acid biosynthetic process"/>
    <property type="evidence" value="ECO:0007669"/>
    <property type="project" value="UniProtKB-KW"/>
</dbReference>
<evidence type="ECO:0000259" key="8">
    <source>
        <dbReference type="PROSITE" id="PS51393"/>
    </source>
</evidence>
<comment type="function">
    <text evidence="7">Plant lipoxygenase may be involved in a number of diverse aspects of plant physiology including growth and development, pest resistance, and senescence or responses to wounding.</text>
</comment>